<accession>A0A2Z2KWN0</accession>
<dbReference type="InterPro" id="IPR051534">
    <property type="entry name" value="CBASS_pafABC_assoc_protein"/>
</dbReference>
<dbReference type="InterPro" id="IPR057727">
    <property type="entry name" value="WCX_dom"/>
</dbReference>
<evidence type="ECO:0000313" key="3">
    <source>
        <dbReference type="EMBL" id="ASA25881.1"/>
    </source>
</evidence>
<feature type="domain" description="WYL" evidence="1">
    <location>
        <begin position="139"/>
        <end position="207"/>
    </location>
</feature>
<dbReference type="Pfam" id="PF25583">
    <property type="entry name" value="WCX"/>
    <property type="match status" value="1"/>
</dbReference>
<dbReference type="Gene3D" id="1.10.10.10">
    <property type="entry name" value="Winged helix-like DNA-binding domain superfamily/Winged helix DNA-binding domain"/>
    <property type="match status" value="1"/>
</dbReference>
<gene>
    <name evidence="3" type="ORF">B9T62_37315</name>
</gene>
<proteinExistence type="predicted"/>
<dbReference type="EMBL" id="CP021780">
    <property type="protein sequence ID" value="ASA25881.1"/>
    <property type="molecule type" value="Genomic_DNA"/>
</dbReference>
<dbReference type="Pfam" id="PF13280">
    <property type="entry name" value="WYL"/>
    <property type="match status" value="1"/>
</dbReference>
<evidence type="ECO:0000259" key="2">
    <source>
        <dbReference type="Pfam" id="PF25583"/>
    </source>
</evidence>
<evidence type="ECO:0000259" key="1">
    <source>
        <dbReference type="Pfam" id="PF13280"/>
    </source>
</evidence>
<keyword evidence="4" id="KW-1185">Reference proteome</keyword>
<evidence type="ECO:0000313" key="4">
    <source>
        <dbReference type="Proteomes" id="UP000249890"/>
    </source>
</evidence>
<reference evidence="3 4" key="1">
    <citation type="submission" date="2017-06" db="EMBL/GenBank/DDBJ databases">
        <title>Complete genome sequence of Paenibacillus donghaensis KCTC 13049T isolated from East Sea sediment, South Korea.</title>
        <authorList>
            <person name="Jung B.K."/>
            <person name="Hong S.-J."/>
            <person name="Shin J.-H."/>
        </authorList>
    </citation>
    <scope>NUCLEOTIDE SEQUENCE [LARGE SCALE GENOMIC DNA]</scope>
    <source>
        <strain evidence="3 4">KCTC 13049</strain>
    </source>
</reference>
<dbReference type="PROSITE" id="PS52050">
    <property type="entry name" value="WYL"/>
    <property type="match status" value="1"/>
</dbReference>
<name>A0A2Z2KWN0_9BACL</name>
<dbReference type="KEGG" id="pdh:B9T62_37315"/>
<dbReference type="InterPro" id="IPR028349">
    <property type="entry name" value="PafC-like"/>
</dbReference>
<dbReference type="PANTHER" id="PTHR34580">
    <property type="match status" value="1"/>
</dbReference>
<dbReference type="AlphaFoldDB" id="A0A2Z2KWN0"/>
<dbReference type="PIRSF" id="PIRSF016838">
    <property type="entry name" value="PafC"/>
    <property type="match status" value="1"/>
</dbReference>
<dbReference type="PANTHER" id="PTHR34580:SF1">
    <property type="entry name" value="PROTEIN PAFC"/>
    <property type="match status" value="1"/>
</dbReference>
<dbReference type="Proteomes" id="UP000249890">
    <property type="component" value="Chromosome"/>
</dbReference>
<organism evidence="3 4">
    <name type="scientific">Paenibacillus donghaensis</name>
    <dbReference type="NCBI Taxonomy" id="414771"/>
    <lineage>
        <taxon>Bacteria</taxon>
        <taxon>Bacillati</taxon>
        <taxon>Bacillota</taxon>
        <taxon>Bacilli</taxon>
        <taxon>Bacillales</taxon>
        <taxon>Paenibacillaceae</taxon>
        <taxon>Paenibacillus</taxon>
    </lineage>
</organism>
<sequence>MTDKVIRIFKIINAIQSHPGITAADLAFKCDVNIRTVYRDLELLSHIAPVTNEGRGTGYKFMGKFFLYPLDFSEQEALAFSLLPSVLNPDKIPPGFSTAYDKVMGTHRKEKSKQNGILENIADIIQMGTPAYRKQSRNFLQPIISAILEEKSIRTVYHSQSRNALTQREIDPYYLIPRDQRFYLIGFCHLKQAIRTFRISRFQEVEVTDSPFDKGGFNIKQYLKNTWSIDRGSKNITFKVRFHPEIARYIKEEELFVHPRMIDEPGGALLFEVTVNNEKEFMKWILQYGPNAEILEPASSRERLKQQLEQWTQMYRQEDGNSLSLTPEGIGDKLS</sequence>
<dbReference type="InterPro" id="IPR026881">
    <property type="entry name" value="WYL_dom"/>
</dbReference>
<dbReference type="InterPro" id="IPR036388">
    <property type="entry name" value="WH-like_DNA-bd_sf"/>
</dbReference>
<feature type="domain" description="WCX" evidence="2">
    <location>
        <begin position="236"/>
        <end position="311"/>
    </location>
</feature>
<dbReference type="RefSeq" id="WP_087919841.1">
    <property type="nucleotide sequence ID" value="NZ_CP021780.1"/>
</dbReference>
<protein>
    <submittedName>
        <fullName evidence="3">Transcriptional regulator</fullName>
    </submittedName>
</protein>
<dbReference type="OrthoDB" id="9815009at2"/>